<evidence type="ECO:0000256" key="1">
    <source>
        <dbReference type="SAM" id="Phobius"/>
    </source>
</evidence>
<sequence>MRHRRYSRHRQQGVAAVETVLVMPVLLAGVMMLFEVARLVLVLIIGNLALEAALDALRLDGELLFTDTGSVAEKTRGRMVSAAYGYLAADEIEVRVVSYPSLAAFGNGLASGEEEASGEDGEEDDSTAAKGYPILEVEVDLTQSWITALPALLGFDASFTHTYRQILGTLYRPAEAS</sequence>
<gene>
    <name evidence="2" type="ORF">SAMN05421779_11512</name>
</gene>
<evidence type="ECO:0000313" key="3">
    <source>
        <dbReference type="Proteomes" id="UP000185678"/>
    </source>
</evidence>
<dbReference type="Proteomes" id="UP000185678">
    <property type="component" value="Unassembled WGS sequence"/>
</dbReference>
<keyword evidence="1" id="KW-0472">Membrane</keyword>
<dbReference type="STRING" id="80876.SAMN05421779_11512"/>
<accession>A0A1N7QDG1</accession>
<keyword evidence="1" id="KW-1133">Transmembrane helix</keyword>
<dbReference type="OrthoDB" id="6555416at2"/>
<protein>
    <recommendedName>
        <fullName evidence="4">TadE-like protein</fullName>
    </recommendedName>
</protein>
<keyword evidence="3" id="KW-1185">Reference proteome</keyword>
<reference evidence="2 3" key="1">
    <citation type="submission" date="2017-01" db="EMBL/GenBank/DDBJ databases">
        <authorList>
            <person name="Mah S.A."/>
            <person name="Swanson W.J."/>
            <person name="Moy G.W."/>
            <person name="Vacquier V.D."/>
        </authorList>
    </citation>
    <scope>NUCLEOTIDE SEQUENCE [LARGE SCALE GENOMIC DNA]</scope>
    <source>
        <strain evidence="2 3">DSM 11589</strain>
    </source>
</reference>
<name>A0A1N7QDG1_9PROT</name>
<proteinExistence type="predicted"/>
<organism evidence="2 3">
    <name type="scientific">Insolitispirillum peregrinum</name>
    <dbReference type="NCBI Taxonomy" id="80876"/>
    <lineage>
        <taxon>Bacteria</taxon>
        <taxon>Pseudomonadati</taxon>
        <taxon>Pseudomonadota</taxon>
        <taxon>Alphaproteobacteria</taxon>
        <taxon>Rhodospirillales</taxon>
        <taxon>Novispirillaceae</taxon>
        <taxon>Insolitispirillum</taxon>
    </lineage>
</organism>
<keyword evidence="1" id="KW-0812">Transmembrane</keyword>
<feature type="transmembrane region" description="Helical" evidence="1">
    <location>
        <begin position="12"/>
        <end position="33"/>
    </location>
</feature>
<dbReference type="EMBL" id="FTOA01000015">
    <property type="protein sequence ID" value="SIT20607.1"/>
    <property type="molecule type" value="Genomic_DNA"/>
</dbReference>
<evidence type="ECO:0008006" key="4">
    <source>
        <dbReference type="Google" id="ProtNLM"/>
    </source>
</evidence>
<evidence type="ECO:0000313" key="2">
    <source>
        <dbReference type="EMBL" id="SIT20607.1"/>
    </source>
</evidence>
<dbReference type="RefSeq" id="WP_139333021.1">
    <property type="nucleotide sequence ID" value="NZ_FTOA01000015.1"/>
</dbReference>
<dbReference type="AlphaFoldDB" id="A0A1N7QDG1"/>